<dbReference type="InterPro" id="IPR007742">
    <property type="entry name" value="NosD_dom"/>
</dbReference>
<evidence type="ECO:0000256" key="5">
    <source>
        <dbReference type="SAM" id="SignalP"/>
    </source>
</evidence>
<feature type="chain" id="PRO_5014546813" evidence="5">
    <location>
        <begin position="19"/>
        <end position="441"/>
    </location>
</feature>
<dbReference type="NCBIfam" id="TIGR03804">
    <property type="entry name" value="para_beta_helix"/>
    <property type="match status" value="1"/>
</dbReference>
<evidence type="ECO:0000256" key="1">
    <source>
        <dbReference type="ARBA" id="ARBA00004906"/>
    </source>
</evidence>
<dbReference type="SMART" id="SM00722">
    <property type="entry name" value="CASH"/>
    <property type="match status" value="2"/>
</dbReference>
<reference evidence="8" key="2">
    <citation type="submission" date="2017-12" db="EMBL/GenBank/DDBJ databases">
        <title>FDA dAtabase for Regulatory Grade micrObial Sequences (FDA-ARGOS): Supporting development and validation of Infectious Disease Dx tests.</title>
        <authorList>
            <person name="Campos J."/>
            <person name="Goldberg B."/>
            <person name="Tallon L."/>
            <person name="Sadzewicz L."/>
            <person name="Sengamalay N."/>
            <person name="Ott S."/>
            <person name="Godinez A."/>
            <person name="Nagaraj S."/>
            <person name="Vyas G."/>
            <person name="Aluvathingal J."/>
            <person name="Nadendla S."/>
            <person name="Geyer C."/>
            <person name="Nandy P."/>
            <person name="Hobson J."/>
            <person name="Sichtig H."/>
        </authorList>
    </citation>
    <scope>NUCLEOTIDE SEQUENCE</scope>
    <source>
        <strain evidence="8">FDAARGOS_252</strain>
        <plasmid evidence="8">unnamed7</plasmid>
    </source>
</reference>
<dbReference type="InterPro" id="IPR026464">
    <property type="entry name" value="NosD_copper_fam"/>
</dbReference>
<dbReference type="AlphaFoldDB" id="A0A1V0GZ77"/>
<dbReference type="KEGG" id="pye:A6J80_22840"/>
<keyword evidence="2" id="KW-0677">Repeat</keyword>
<keyword evidence="5" id="KW-0732">Signal</keyword>
<protein>
    <submittedName>
        <fullName evidence="8">Nitrous oxide reductase family maturation protein NosD</fullName>
    </submittedName>
</protein>
<feature type="domain" description="Carbohydrate-binding/sugar hydrolysis" evidence="6">
    <location>
        <begin position="189"/>
        <end position="381"/>
    </location>
</feature>
<dbReference type="InterPro" id="IPR006633">
    <property type="entry name" value="Carb-bd_sugar_hydrolysis-dom"/>
</dbReference>
<feature type="region of interest" description="Disordered" evidence="4">
    <location>
        <begin position="270"/>
        <end position="290"/>
    </location>
</feature>
<reference evidence="9" key="1">
    <citation type="submission" date="2017-03" db="EMBL/GenBank/DDBJ databases">
        <title>FDA dAtabase for Regulatory Grade micrObial Sequences (FDA-ARGOS): Supporting development and validation of Infectious Disease Dx tests.</title>
        <authorList>
            <person name="Minogue T."/>
            <person name="Wolcott M."/>
            <person name="Wasieloski L."/>
            <person name="Aguilar W."/>
            <person name="Moore D."/>
            <person name="Tallon L."/>
            <person name="Sadzewicz L."/>
            <person name="Sengamalay N."/>
            <person name="Ott S."/>
            <person name="Godinez A."/>
            <person name="Nagaraj S."/>
            <person name="Nadendla S."/>
            <person name="Geyer C."/>
            <person name="Sichtig H."/>
        </authorList>
    </citation>
    <scope>NUCLEOTIDE SEQUENCE [LARGE SCALE GENOMIC DNA]</scope>
    <source>
        <strain evidence="9">FDAARGOS_252</strain>
        <plasmid evidence="9">Plasmid unnamed7</plasmid>
    </source>
</reference>
<dbReference type="SUPFAM" id="SSF51126">
    <property type="entry name" value="Pectin lyase-like"/>
    <property type="match status" value="1"/>
</dbReference>
<dbReference type="InterPro" id="IPR051550">
    <property type="entry name" value="SCF-Subunits/Alg-Epimerases"/>
</dbReference>
<sequence length="441" mass="47421">MRLSLALLLICLASPLAARVWQPADDAALASALDQAWTGDEIVLGAGRWRGPLLIETPLTLRGEAGAVVDGRGQGHVIAVDAPDVRITGLAVTGSGSDLDRMDSGIFLTKRATGARVDGNVLTDNLHGIRIQGARDSLVADNRIEGRRGRQSELGNGVSVWNAPGAVVEGNTITLGRDGIFVSVSKKNVFRGNDIHGTRFAIHYMNTADSTIEGNRSRDNTMGYAIMFSNRLKIIGNRSDNDRDYGLLLNSANHSVIEGNVVTGHPAAEERWRDSGQSAEAGVPAADPAAGGSRIAPEKCVFIYDTNKNSFIGNRFEGCAIGVHFTAGAEGNRMSRNDFIGNRIQVKYVGTRYLEWSLDGIGNYWSDNAAFDLDGDGLADSPYRPNDMVDKVMWTAPQARLLLTSPAVQILRFAQSRFPALLPGGVTDSHALMRPNSERPL</sequence>
<dbReference type="SMART" id="SM00710">
    <property type="entry name" value="PbH1"/>
    <property type="match status" value="9"/>
</dbReference>
<evidence type="ECO:0000313" key="7">
    <source>
        <dbReference type="EMBL" id="ARC38323.1"/>
    </source>
</evidence>
<dbReference type="EMBL" id="CP020447">
    <property type="protein sequence ID" value="ARC39121.1"/>
    <property type="molecule type" value="Genomic_DNA"/>
</dbReference>
<proteinExistence type="predicted"/>
<gene>
    <name evidence="7" type="ORF">A6J80_19885</name>
    <name evidence="8" type="ORF">A6J80_22840</name>
</gene>
<evidence type="ECO:0000256" key="4">
    <source>
        <dbReference type="SAM" id="MobiDB-lite"/>
    </source>
</evidence>
<evidence type="ECO:0000256" key="3">
    <source>
        <dbReference type="ARBA" id="ARBA00022786"/>
    </source>
</evidence>
<dbReference type="KEGG" id="pye:A6J80_19885"/>
<dbReference type="InterPro" id="IPR012334">
    <property type="entry name" value="Pectin_lyas_fold"/>
</dbReference>
<dbReference type="Gene3D" id="2.160.20.10">
    <property type="entry name" value="Single-stranded right-handed beta-helix, Pectin lyase-like"/>
    <property type="match status" value="1"/>
</dbReference>
<dbReference type="Proteomes" id="UP000191257">
    <property type="component" value="Chromosome"/>
</dbReference>
<dbReference type="RefSeq" id="WP_080622688.1">
    <property type="nucleotide sequence ID" value="NZ_CAWMZI010000001.1"/>
</dbReference>
<dbReference type="EMBL" id="CP020442">
    <property type="protein sequence ID" value="ARC38323.1"/>
    <property type="molecule type" value="Genomic_DNA"/>
</dbReference>
<keyword evidence="8" id="KW-0614">Plasmid</keyword>
<dbReference type="PANTHER" id="PTHR22990:SF15">
    <property type="entry name" value="F-BOX ONLY PROTEIN 10"/>
    <property type="match status" value="1"/>
</dbReference>
<dbReference type="NCBIfam" id="TIGR04247">
    <property type="entry name" value="NosD_copper_fam"/>
    <property type="match status" value="1"/>
</dbReference>
<feature type="domain" description="Carbohydrate-binding/sugar hydrolysis" evidence="6">
    <location>
        <begin position="36"/>
        <end position="183"/>
    </location>
</feature>
<evidence type="ECO:0000313" key="9">
    <source>
        <dbReference type="Proteomes" id="UP000191257"/>
    </source>
</evidence>
<organism evidence="8 9">
    <name type="scientific">Paracoccus yeei</name>
    <dbReference type="NCBI Taxonomy" id="147645"/>
    <lineage>
        <taxon>Bacteria</taxon>
        <taxon>Pseudomonadati</taxon>
        <taxon>Pseudomonadota</taxon>
        <taxon>Alphaproteobacteria</taxon>
        <taxon>Rhodobacterales</taxon>
        <taxon>Paracoccaceae</taxon>
        <taxon>Paracoccus</taxon>
    </lineage>
</organism>
<dbReference type="PANTHER" id="PTHR22990">
    <property type="entry name" value="F-BOX ONLY PROTEIN"/>
    <property type="match status" value="1"/>
</dbReference>
<keyword evidence="9" id="KW-1185">Reference proteome</keyword>
<accession>A0A1V0GZ77</accession>
<dbReference type="InterPro" id="IPR022441">
    <property type="entry name" value="Para_beta_helix_rpt-2"/>
</dbReference>
<dbReference type="InterPro" id="IPR011050">
    <property type="entry name" value="Pectin_lyase_fold/virulence"/>
</dbReference>
<evidence type="ECO:0000259" key="6">
    <source>
        <dbReference type="SMART" id="SM00722"/>
    </source>
</evidence>
<evidence type="ECO:0000313" key="8">
    <source>
        <dbReference type="EMBL" id="ARC39121.1"/>
    </source>
</evidence>
<name>A0A1V0GZ77_9RHOB</name>
<geneLocation type="plasmid" evidence="8 9">
    <name>unnamed7</name>
</geneLocation>
<dbReference type="InterPro" id="IPR006626">
    <property type="entry name" value="PbH1"/>
</dbReference>
<dbReference type="Proteomes" id="UP000191257">
    <property type="component" value="Plasmid unnamed7"/>
</dbReference>
<keyword evidence="3" id="KW-0833">Ubl conjugation pathway</keyword>
<dbReference type="Pfam" id="PF05048">
    <property type="entry name" value="NosD"/>
    <property type="match status" value="1"/>
</dbReference>
<feature type="compositionally biased region" description="Low complexity" evidence="4">
    <location>
        <begin position="279"/>
        <end position="290"/>
    </location>
</feature>
<dbReference type="STRING" id="147645.A6J80_19885"/>
<evidence type="ECO:0000256" key="2">
    <source>
        <dbReference type="ARBA" id="ARBA00022737"/>
    </source>
</evidence>
<feature type="signal peptide" evidence="5">
    <location>
        <begin position="1"/>
        <end position="18"/>
    </location>
</feature>
<comment type="pathway">
    <text evidence="1">Protein modification; protein ubiquitination.</text>
</comment>